<evidence type="ECO:0000256" key="1">
    <source>
        <dbReference type="SAM" id="SignalP"/>
    </source>
</evidence>
<dbReference type="HOGENOM" id="CLU_973492_0_0_1"/>
<dbReference type="KEGG" id="nce:NCER_101605"/>
<reference evidence="2 3" key="1">
    <citation type="journal article" date="2009" name="PLoS Pathog.">
        <title>Genomic analyses of the microsporidian Nosema ceranae, an emergent pathogen of honey bees.</title>
        <authorList>
            <person name="Cornman R.S."/>
            <person name="Chen Y.P."/>
            <person name="Schatz M.C."/>
            <person name="Street C."/>
            <person name="Zhao Y."/>
            <person name="Desany B."/>
            <person name="Egholm M."/>
            <person name="Hutchison S."/>
            <person name="Pettis J.S."/>
            <person name="Lipkin W.I."/>
            <person name="Evans J.D."/>
        </authorList>
    </citation>
    <scope>NUCLEOTIDE SEQUENCE [LARGE SCALE GENOMIC DNA]</scope>
    <source>
        <strain evidence="2 3">BRL01</strain>
    </source>
</reference>
<proteinExistence type="predicted"/>
<feature type="signal peptide" evidence="1">
    <location>
        <begin position="1"/>
        <end position="16"/>
    </location>
</feature>
<protein>
    <submittedName>
        <fullName evidence="2">Uncharacterized protein</fullName>
    </submittedName>
</protein>
<dbReference type="AlphaFoldDB" id="C4VAE0"/>
<comment type="caution">
    <text evidence="2">The sequence shown here is derived from an EMBL/GenBank/DDBJ whole genome shotgun (WGS) entry which is preliminary data.</text>
</comment>
<sequence length="286" mass="34572">MLYFFLLFYTLNCCEFKYQNKKTLQCLESNKNVEDSYTSIEKEFIEIVSQIEKNKLIKNINRIYKVGGDNLINYLYKKKNLKDVLINFMKDNNEYYVQKENIELTTIDINLFIETFRYLYYVLQRAQDYFNRKRLLQIIDNFRNNIMHILKETELPDIDNKSLEKFNKCIKFLNGQINEIISFLYVLPDFISCKTFKEYFLTLLFLKRQLESTASDNFKIELNTMIYMVEKNSFDNSSYLTECKNISNTIAKEIECLFKIYEMFSKLLNERIQILCNRYFLSKKTV</sequence>
<name>C4VAE0_VAIC1</name>
<dbReference type="InParanoid" id="C4VAE0"/>
<accession>C4VAE0</accession>
<evidence type="ECO:0000313" key="3">
    <source>
        <dbReference type="Proteomes" id="UP000009082"/>
    </source>
</evidence>
<evidence type="ECO:0000313" key="2">
    <source>
        <dbReference type="EMBL" id="EEQ81812.1"/>
    </source>
</evidence>
<dbReference type="VEuPathDB" id="MicrosporidiaDB:NCER_101605"/>
<dbReference type="EMBL" id="ACOL01000201">
    <property type="protein sequence ID" value="EEQ81812.1"/>
    <property type="molecule type" value="Genomic_DNA"/>
</dbReference>
<keyword evidence="1" id="KW-0732">Signal</keyword>
<feature type="chain" id="PRO_5002944763" evidence="1">
    <location>
        <begin position="17"/>
        <end position="286"/>
    </location>
</feature>
<organism evidence="2 3">
    <name type="scientific">Vairimorpha ceranae (strain BRL01)</name>
    <name type="common">Microsporidian parasite</name>
    <name type="synonym">Nosema ceranae</name>
    <dbReference type="NCBI Taxonomy" id="578460"/>
    <lineage>
        <taxon>Eukaryota</taxon>
        <taxon>Fungi</taxon>
        <taxon>Fungi incertae sedis</taxon>
        <taxon>Microsporidia</taxon>
        <taxon>Nosematidae</taxon>
        <taxon>Vairimorpha</taxon>
    </lineage>
</organism>
<dbReference type="Proteomes" id="UP000009082">
    <property type="component" value="Unassembled WGS sequence"/>
</dbReference>
<gene>
    <name evidence="2" type="ORF">NCER_101605</name>
</gene>